<protein>
    <submittedName>
        <fullName evidence="2">Helix-turn-helix domain protein</fullName>
    </submittedName>
</protein>
<dbReference type="EMBL" id="CP036273">
    <property type="protein sequence ID" value="QDU23583.1"/>
    <property type="molecule type" value="Genomic_DNA"/>
</dbReference>
<dbReference type="Pfam" id="PF12728">
    <property type="entry name" value="HTH_17"/>
    <property type="match status" value="1"/>
</dbReference>
<name>A0A517Y1I3_9BACT</name>
<dbReference type="RefSeq" id="WP_145243817.1">
    <property type="nucleotide sequence ID" value="NZ_CP036273.1"/>
</dbReference>
<dbReference type="AlphaFoldDB" id="A0A517Y1I3"/>
<evidence type="ECO:0000259" key="1">
    <source>
        <dbReference type="Pfam" id="PF12728"/>
    </source>
</evidence>
<dbReference type="InterPro" id="IPR041657">
    <property type="entry name" value="HTH_17"/>
</dbReference>
<gene>
    <name evidence="2" type="ORF">ETAA1_55850</name>
</gene>
<dbReference type="OrthoDB" id="291753at2"/>
<evidence type="ECO:0000313" key="2">
    <source>
        <dbReference type="EMBL" id="QDU23583.1"/>
    </source>
</evidence>
<dbReference type="Proteomes" id="UP000319576">
    <property type="component" value="Chromosome"/>
</dbReference>
<dbReference type="InterPro" id="IPR010093">
    <property type="entry name" value="SinI_DNA-bd"/>
</dbReference>
<evidence type="ECO:0000313" key="3">
    <source>
        <dbReference type="Proteomes" id="UP000319576"/>
    </source>
</evidence>
<dbReference type="KEGG" id="uli:ETAA1_55850"/>
<feature type="domain" description="Helix-turn-helix" evidence="1">
    <location>
        <begin position="12"/>
        <end position="61"/>
    </location>
</feature>
<sequence>MTTTPLPDPVALLSVDDVAALLGVSPRTVWRLRDGGHLPPPVRVGSLVRWRRATLLMWLDEATEPRRDGRKGGRTND</sequence>
<reference evidence="2 3" key="1">
    <citation type="submission" date="2019-02" db="EMBL/GenBank/DDBJ databases">
        <title>Deep-cultivation of Planctomycetes and their phenomic and genomic characterization uncovers novel biology.</title>
        <authorList>
            <person name="Wiegand S."/>
            <person name="Jogler M."/>
            <person name="Boedeker C."/>
            <person name="Pinto D."/>
            <person name="Vollmers J."/>
            <person name="Rivas-Marin E."/>
            <person name="Kohn T."/>
            <person name="Peeters S.H."/>
            <person name="Heuer A."/>
            <person name="Rast P."/>
            <person name="Oberbeckmann S."/>
            <person name="Bunk B."/>
            <person name="Jeske O."/>
            <person name="Meyerdierks A."/>
            <person name="Storesund J.E."/>
            <person name="Kallscheuer N."/>
            <person name="Luecker S."/>
            <person name="Lage O.M."/>
            <person name="Pohl T."/>
            <person name="Merkel B.J."/>
            <person name="Hornburger P."/>
            <person name="Mueller R.-W."/>
            <person name="Bruemmer F."/>
            <person name="Labrenz M."/>
            <person name="Spormann A.M."/>
            <person name="Op den Camp H."/>
            <person name="Overmann J."/>
            <person name="Amann R."/>
            <person name="Jetten M.S.M."/>
            <person name="Mascher T."/>
            <person name="Medema M.H."/>
            <person name="Devos D.P."/>
            <person name="Kaster A.-K."/>
            <person name="Ovreas L."/>
            <person name="Rohde M."/>
            <person name="Galperin M.Y."/>
            <person name="Jogler C."/>
        </authorList>
    </citation>
    <scope>NUCLEOTIDE SEQUENCE [LARGE SCALE GENOMIC DNA]</scope>
    <source>
        <strain evidence="2 3">ETA_A1</strain>
    </source>
</reference>
<dbReference type="Gene3D" id="1.10.238.160">
    <property type="match status" value="1"/>
</dbReference>
<keyword evidence="3" id="KW-1185">Reference proteome</keyword>
<dbReference type="NCBIfam" id="TIGR01764">
    <property type="entry name" value="excise"/>
    <property type="match status" value="1"/>
</dbReference>
<accession>A0A517Y1I3</accession>
<dbReference type="GO" id="GO:0003677">
    <property type="term" value="F:DNA binding"/>
    <property type="evidence" value="ECO:0007669"/>
    <property type="project" value="InterPro"/>
</dbReference>
<organism evidence="2 3">
    <name type="scientific">Urbifossiella limnaea</name>
    <dbReference type="NCBI Taxonomy" id="2528023"/>
    <lineage>
        <taxon>Bacteria</taxon>
        <taxon>Pseudomonadati</taxon>
        <taxon>Planctomycetota</taxon>
        <taxon>Planctomycetia</taxon>
        <taxon>Gemmatales</taxon>
        <taxon>Gemmataceae</taxon>
        <taxon>Urbifossiella</taxon>
    </lineage>
</organism>
<dbReference type="SUPFAM" id="SSF46955">
    <property type="entry name" value="Putative DNA-binding domain"/>
    <property type="match status" value="1"/>
</dbReference>
<dbReference type="InterPro" id="IPR009061">
    <property type="entry name" value="DNA-bd_dom_put_sf"/>
</dbReference>
<proteinExistence type="predicted"/>